<evidence type="ECO:0000256" key="3">
    <source>
        <dbReference type="ARBA" id="ARBA00022833"/>
    </source>
</evidence>
<protein>
    <submittedName>
        <fullName evidence="7">Ring finger domain-containing protein</fullName>
    </submittedName>
</protein>
<keyword evidence="1" id="KW-0479">Metal-binding</keyword>
<keyword evidence="2 4" id="KW-0863">Zinc-finger</keyword>
<dbReference type="PROSITE" id="PS00518">
    <property type="entry name" value="ZF_RING_1"/>
    <property type="match status" value="1"/>
</dbReference>
<evidence type="ECO:0000313" key="8">
    <source>
        <dbReference type="Proteomes" id="UP000781932"/>
    </source>
</evidence>
<accession>A0A9P6LJ15</accession>
<keyword evidence="8" id="KW-1185">Reference proteome</keyword>
<dbReference type="GO" id="GO:0004842">
    <property type="term" value="F:ubiquitin-protein transferase activity"/>
    <property type="evidence" value="ECO:0007669"/>
    <property type="project" value="TreeGrafter"/>
</dbReference>
<evidence type="ECO:0000313" key="7">
    <source>
        <dbReference type="EMBL" id="KAF9874157.1"/>
    </source>
</evidence>
<keyword evidence="3" id="KW-0862">Zinc</keyword>
<feature type="domain" description="RING-type" evidence="6">
    <location>
        <begin position="16"/>
        <end position="72"/>
    </location>
</feature>
<dbReference type="OrthoDB" id="1305878at2759"/>
<proteinExistence type="predicted"/>
<dbReference type="SMART" id="SM00184">
    <property type="entry name" value="RING"/>
    <property type="match status" value="1"/>
</dbReference>
<dbReference type="AlphaFoldDB" id="A0A9P6LJ15"/>
<gene>
    <name evidence="7" type="ORF">CkaCkLH20_08529</name>
</gene>
<dbReference type="PROSITE" id="PS50089">
    <property type="entry name" value="ZF_RING_2"/>
    <property type="match status" value="1"/>
</dbReference>
<dbReference type="InterPro" id="IPR017907">
    <property type="entry name" value="Znf_RING_CS"/>
</dbReference>
<evidence type="ECO:0000259" key="6">
    <source>
        <dbReference type="PROSITE" id="PS50089"/>
    </source>
</evidence>
<evidence type="ECO:0000256" key="4">
    <source>
        <dbReference type="PROSITE-ProRule" id="PRU00175"/>
    </source>
</evidence>
<evidence type="ECO:0000256" key="5">
    <source>
        <dbReference type="SAM" id="MobiDB-lite"/>
    </source>
</evidence>
<dbReference type="PANTHER" id="PTHR16079:SF4">
    <property type="entry name" value="E3 UBIQUITIN-PROTEIN LIGASE CHFR"/>
    <property type="match status" value="1"/>
</dbReference>
<dbReference type="GO" id="GO:0005634">
    <property type="term" value="C:nucleus"/>
    <property type="evidence" value="ECO:0007669"/>
    <property type="project" value="TreeGrafter"/>
</dbReference>
<dbReference type="Gene3D" id="3.30.40.10">
    <property type="entry name" value="Zinc/RING finger domain, C3HC4 (zinc finger)"/>
    <property type="match status" value="1"/>
</dbReference>
<feature type="region of interest" description="Disordered" evidence="5">
    <location>
        <begin position="99"/>
        <end position="136"/>
    </location>
</feature>
<dbReference type="InterPro" id="IPR001841">
    <property type="entry name" value="Znf_RING"/>
</dbReference>
<reference evidence="7" key="2">
    <citation type="submission" date="2020-11" db="EMBL/GenBank/DDBJ databases">
        <title>Whole genome sequencing of Colletotrichum sp.</title>
        <authorList>
            <person name="Li H."/>
        </authorList>
    </citation>
    <scope>NUCLEOTIDE SEQUENCE</scope>
    <source>
        <strain evidence="7">CkLH20</strain>
    </source>
</reference>
<reference evidence="7" key="1">
    <citation type="submission" date="2020-03" db="EMBL/GenBank/DDBJ databases">
        <authorList>
            <person name="He L."/>
        </authorList>
    </citation>
    <scope>NUCLEOTIDE SEQUENCE</scope>
    <source>
        <strain evidence="7">CkLH20</strain>
    </source>
</reference>
<dbReference type="Pfam" id="PF00097">
    <property type="entry name" value="zf-C3HC4"/>
    <property type="match status" value="1"/>
</dbReference>
<organism evidence="7 8">
    <name type="scientific">Colletotrichum karsti</name>
    <dbReference type="NCBI Taxonomy" id="1095194"/>
    <lineage>
        <taxon>Eukaryota</taxon>
        <taxon>Fungi</taxon>
        <taxon>Dikarya</taxon>
        <taxon>Ascomycota</taxon>
        <taxon>Pezizomycotina</taxon>
        <taxon>Sordariomycetes</taxon>
        <taxon>Hypocreomycetidae</taxon>
        <taxon>Glomerellales</taxon>
        <taxon>Glomerellaceae</taxon>
        <taxon>Colletotrichum</taxon>
        <taxon>Colletotrichum boninense species complex</taxon>
    </lineage>
</organism>
<dbReference type="RefSeq" id="XP_038743618.1">
    <property type="nucleotide sequence ID" value="XM_038891244.1"/>
</dbReference>
<name>A0A9P6LJ15_9PEZI</name>
<dbReference type="InterPro" id="IPR018957">
    <property type="entry name" value="Znf_C3HC4_RING-type"/>
</dbReference>
<dbReference type="Proteomes" id="UP000781932">
    <property type="component" value="Unassembled WGS sequence"/>
</dbReference>
<dbReference type="GO" id="GO:0016567">
    <property type="term" value="P:protein ubiquitination"/>
    <property type="evidence" value="ECO:0007669"/>
    <property type="project" value="TreeGrafter"/>
</dbReference>
<dbReference type="SUPFAM" id="SSF57850">
    <property type="entry name" value="RING/U-box"/>
    <property type="match status" value="1"/>
</dbReference>
<comment type="caution">
    <text evidence="7">The sequence shown here is derived from an EMBL/GenBank/DDBJ whole genome shotgun (WGS) entry which is preliminary data.</text>
</comment>
<evidence type="ECO:0000256" key="1">
    <source>
        <dbReference type="ARBA" id="ARBA00022723"/>
    </source>
</evidence>
<dbReference type="GeneID" id="62164318"/>
<dbReference type="EMBL" id="JAATWM020000028">
    <property type="protein sequence ID" value="KAF9874157.1"/>
    <property type="molecule type" value="Genomic_DNA"/>
</dbReference>
<dbReference type="InterPro" id="IPR013083">
    <property type="entry name" value="Znf_RING/FYVE/PHD"/>
</dbReference>
<dbReference type="PANTHER" id="PTHR16079">
    <property type="entry name" value="UBIQUITIN LIGASE PROTEIN CHFR"/>
    <property type="match status" value="1"/>
</dbReference>
<dbReference type="GO" id="GO:0008270">
    <property type="term" value="F:zinc ion binding"/>
    <property type="evidence" value="ECO:0007669"/>
    <property type="project" value="UniProtKB-KW"/>
</dbReference>
<sequence length="230" mass="25683">MDSSKPGIDLEKELTCSICAELLYQPLTLLDCLHTYCGACLKDWFSYRSQQIENSPNPPPAGTNIFTCPSCRAPVRDTRHNATVATLLDMFIAANPDRKRSDADMEEMSKKYKPGDKVLPRIRSPERTSEERRAEEEERRLLEEVREMSRIAALLTAEHDEAETRAGTEVTVTDMRAVDDPAPKRAGLTATSCNQIRQANRGEGGEATRDNVLMSCLPKVDVDKLSTSHL</sequence>
<dbReference type="InterPro" id="IPR052256">
    <property type="entry name" value="E3_ubiquitin-ligase_CHFR"/>
</dbReference>
<dbReference type="GO" id="GO:0006511">
    <property type="term" value="P:ubiquitin-dependent protein catabolic process"/>
    <property type="evidence" value="ECO:0007669"/>
    <property type="project" value="TreeGrafter"/>
</dbReference>
<evidence type="ECO:0000256" key="2">
    <source>
        <dbReference type="ARBA" id="ARBA00022771"/>
    </source>
</evidence>